<evidence type="ECO:0000313" key="1">
    <source>
        <dbReference type="EMBL" id="MCI53645.1"/>
    </source>
</evidence>
<evidence type="ECO:0000313" key="2">
    <source>
        <dbReference type="Proteomes" id="UP000265520"/>
    </source>
</evidence>
<proteinExistence type="predicted"/>
<keyword evidence="2" id="KW-1185">Reference proteome</keyword>
<protein>
    <submittedName>
        <fullName evidence="1">Uncharacterized protein</fullName>
    </submittedName>
</protein>
<sequence length="51" mass="5770">MQQETRLDPELPHGGLNFCRSKGGLQVIYHTVGNPIFDHIHNSLKMGRIGR</sequence>
<dbReference type="AlphaFoldDB" id="A0A392SZZ5"/>
<reference evidence="1 2" key="1">
    <citation type="journal article" date="2018" name="Front. Plant Sci.">
        <title>Red Clover (Trifolium pratense) and Zigzag Clover (T. medium) - A Picture of Genomic Similarities and Differences.</title>
        <authorList>
            <person name="Dluhosova J."/>
            <person name="Istvanek J."/>
            <person name="Nedelnik J."/>
            <person name="Repkova J."/>
        </authorList>
    </citation>
    <scope>NUCLEOTIDE SEQUENCE [LARGE SCALE GENOMIC DNA]</scope>
    <source>
        <strain evidence="2">cv. 10/8</strain>
        <tissue evidence="1">Leaf</tissue>
    </source>
</reference>
<accession>A0A392SZZ5</accession>
<comment type="caution">
    <text evidence="1">The sequence shown here is derived from an EMBL/GenBank/DDBJ whole genome shotgun (WGS) entry which is preliminary data.</text>
</comment>
<dbReference type="Proteomes" id="UP000265520">
    <property type="component" value="Unassembled WGS sequence"/>
</dbReference>
<name>A0A392SZZ5_9FABA</name>
<organism evidence="1 2">
    <name type="scientific">Trifolium medium</name>
    <dbReference type="NCBI Taxonomy" id="97028"/>
    <lineage>
        <taxon>Eukaryota</taxon>
        <taxon>Viridiplantae</taxon>
        <taxon>Streptophyta</taxon>
        <taxon>Embryophyta</taxon>
        <taxon>Tracheophyta</taxon>
        <taxon>Spermatophyta</taxon>
        <taxon>Magnoliopsida</taxon>
        <taxon>eudicotyledons</taxon>
        <taxon>Gunneridae</taxon>
        <taxon>Pentapetalae</taxon>
        <taxon>rosids</taxon>
        <taxon>fabids</taxon>
        <taxon>Fabales</taxon>
        <taxon>Fabaceae</taxon>
        <taxon>Papilionoideae</taxon>
        <taxon>50 kb inversion clade</taxon>
        <taxon>NPAAA clade</taxon>
        <taxon>Hologalegina</taxon>
        <taxon>IRL clade</taxon>
        <taxon>Trifolieae</taxon>
        <taxon>Trifolium</taxon>
    </lineage>
</organism>
<dbReference type="EMBL" id="LXQA010466578">
    <property type="protein sequence ID" value="MCI53645.1"/>
    <property type="molecule type" value="Genomic_DNA"/>
</dbReference>